<dbReference type="InterPro" id="IPR052527">
    <property type="entry name" value="Metal_cation-efflux_comp"/>
</dbReference>
<gene>
    <name evidence="6" type="ORF">QO010_001927</name>
</gene>
<keyword evidence="2 5" id="KW-0812">Transmembrane</keyword>
<keyword evidence="7" id="KW-1185">Reference proteome</keyword>
<dbReference type="EMBL" id="JAUSVS010000002">
    <property type="protein sequence ID" value="MDQ0464156.1"/>
    <property type="molecule type" value="Genomic_DNA"/>
</dbReference>
<feature type="transmembrane region" description="Helical" evidence="5">
    <location>
        <begin position="184"/>
        <end position="206"/>
    </location>
</feature>
<keyword evidence="3 5" id="KW-1133">Transmembrane helix</keyword>
<dbReference type="InterPro" id="IPR007318">
    <property type="entry name" value="Phopholipid_MeTrfase"/>
</dbReference>
<feature type="transmembrane region" description="Helical" evidence="5">
    <location>
        <begin position="7"/>
        <end position="32"/>
    </location>
</feature>
<feature type="transmembrane region" description="Helical" evidence="5">
    <location>
        <begin position="119"/>
        <end position="136"/>
    </location>
</feature>
<dbReference type="RefSeq" id="WP_307348594.1">
    <property type="nucleotide sequence ID" value="NZ_JAUSVS010000002.1"/>
</dbReference>
<evidence type="ECO:0000313" key="7">
    <source>
        <dbReference type="Proteomes" id="UP001228905"/>
    </source>
</evidence>
<dbReference type="Gene3D" id="1.20.120.1630">
    <property type="match status" value="1"/>
</dbReference>
<name>A0ABU0IQ73_9CAUL</name>
<evidence type="ECO:0000256" key="4">
    <source>
        <dbReference type="ARBA" id="ARBA00023136"/>
    </source>
</evidence>
<evidence type="ECO:0000256" key="3">
    <source>
        <dbReference type="ARBA" id="ARBA00022989"/>
    </source>
</evidence>
<dbReference type="Pfam" id="PF04191">
    <property type="entry name" value="PEMT"/>
    <property type="match status" value="1"/>
</dbReference>
<evidence type="ECO:0000256" key="2">
    <source>
        <dbReference type="ARBA" id="ARBA00022692"/>
    </source>
</evidence>
<evidence type="ECO:0000256" key="1">
    <source>
        <dbReference type="ARBA" id="ARBA00004127"/>
    </source>
</evidence>
<dbReference type="PANTHER" id="PTHR43847">
    <property type="entry name" value="BLL3993 PROTEIN"/>
    <property type="match status" value="1"/>
</dbReference>
<evidence type="ECO:0000313" key="6">
    <source>
        <dbReference type="EMBL" id="MDQ0464156.1"/>
    </source>
</evidence>
<feature type="transmembrane region" description="Helical" evidence="5">
    <location>
        <begin position="80"/>
        <end position="99"/>
    </location>
</feature>
<keyword evidence="4 5" id="KW-0472">Membrane</keyword>
<comment type="subcellular location">
    <subcellularLocation>
        <location evidence="1">Endomembrane system</location>
        <topology evidence="1">Multi-pass membrane protein</topology>
    </subcellularLocation>
</comment>
<accession>A0ABU0IQ73</accession>
<comment type="caution">
    <text evidence="6">The sequence shown here is derived from an EMBL/GenBank/DDBJ whole genome shotgun (WGS) entry which is preliminary data.</text>
</comment>
<protein>
    <submittedName>
        <fullName evidence="6">Protein-S-isoprenylcysteine O-methyltransferase Ste14</fullName>
    </submittedName>
</protein>
<feature type="transmembrane region" description="Helical" evidence="5">
    <location>
        <begin position="38"/>
        <end position="59"/>
    </location>
</feature>
<organism evidence="6 7">
    <name type="scientific">Caulobacter ginsengisoli</name>
    <dbReference type="NCBI Taxonomy" id="400775"/>
    <lineage>
        <taxon>Bacteria</taxon>
        <taxon>Pseudomonadati</taxon>
        <taxon>Pseudomonadota</taxon>
        <taxon>Alphaproteobacteria</taxon>
        <taxon>Caulobacterales</taxon>
        <taxon>Caulobacteraceae</taxon>
        <taxon>Caulobacter</taxon>
    </lineage>
</organism>
<dbReference type="Proteomes" id="UP001228905">
    <property type="component" value="Unassembled WGS sequence"/>
</dbReference>
<dbReference type="PANTHER" id="PTHR43847:SF1">
    <property type="entry name" value="BLL3993 PROTEIN"/>
    <property type="match status" value="1"/>
</dbReference>
<sequence>MSVLRGILAPLPVVAVVAAVLLLTAGLAGGVWVWPTAWVFLAVFGGVSALASGLLAVLAPASFAVRQQAIVAEPAKKQPLIDALGLLFYTGCILAWLAFIPLDVFRLKLAPPPGQAVQGLGVALMVAGLAIAYAAIGQNRFAAPTIHDQSAEGQQVIQTGLYGLVRHPFYAGMLLVYVGVGLWLGSYAAAALAVGFLIMTLARIVIEERYLREHLAGYGDYARRVRGRLIPYLL</sequence>
<reference evidence="6 7" key="1">
    <citation type="submission" date="2023-07" db="EMBL/GenBank/DDBJ databases">
        <title>Genomic Encyclopedia of Type Strains, Phase IV (KMG-IV): sequencing the most valuable type-strain genomes for metagenomic binning, comparative biology and taxonomic classification.</title>
        <authorList>
            <person name="Goeker M."/>
        </authorList>
    </citation>
    <scope>NUCLEOTIDE SEQUENCE [LARGE SCALE GENOMIC DNA]</scope>
    <source>
        <strain evidence="6 7">DSM 18695</strain>
    </source>
</reference>
<evidence type="ECO:0000256" key="5">
    <source>
        <dbReference type="SAM" id="Phobius"/>
    </source>
</evidence>
<proteinExistence type="predicted"/>